<evidence type="ECO:0000256" key="1">
    <source>
        <dbReference type="ARBA" id="ARBA00001954"/>
    </source>
</evidence>
<comment type="caution">
    <text evidence="5">The sequence shown here is derived from an EMBL/GenBank/DDBJ whole genome shotgun (WGS) entry which is preliminary data.</text>
</comment>
<name>A0ABR8DUN9_9NOSO</name>
<evidence type="ECO:0000256" key="2">
    <source>
        <dbReference type="ARBA" id="ARBA00022723"/>
    </source>
</evidence>
<keyword evidence="2" id="KW-0479">Metal-binding</keyword>
<gene>
    <name evidence="5" type="ORF">H6G97_26155</name>
</gene>
<reference evidence="5 6" key="1">
    <citation type="journal article" date="2020" name="ISME J.">
        <title>Comparative genomics reveals insights into cyanobacterial evolution and habitat adaptation.</title>
        <authorList>
            <person name="Chen M.Y."/>
            <person name="Teng W.K."/>
            <person name="Zhao L."/>
            <person name="Hu C.X."/>
            <person name="Zhou Y.K."/>
            <person name="Han B.P."/>
            <person name="Song L.R."/>
            <person name="Shu W.S."/>
        </authorList>
    </citation>
    <scope>NUCLEOTIDE SEQUENCE [LARGE SCALE GENOMIC DNA]</scope>
    <source>
        <strain evidence="5 6">FACHB-838</strain>
    </source>
</reference>
<dbReference type="Proteomes" id="UP000623440">
    <property type="component" value="Unassembled WGS sequence"/>
</dbReference>
<proteinExistence type="predicted"/>
<keyword evidence="6" id="KW-1185">Reference proteome</keyword>
<dbReference type="Pfam" id="PF08007">
    <property type="entry name" value="JmjC_2"/>
    <property type="match status" value="1"/>
</dbReference>
<feature type="domain" description="JmjC" evidence="4">
    <location>
        <begin position="56"/>
        <end position="93"/>
    </location>
</feature>
<sequence>MEKIFNNGKSVPINSVQENSGVHNIHEIYAEYNKGSTVILRGLQHRWKLLADFYRSLETFFNHRVHINMYMTPSNSQDFTPHFDTHEVLILQI</sequence>
<evidence type="ECO:0000256" key="3">
    <source>
        <dbReference type="ARBA" id="ARBA00023004"/>
    </source>
</evidence>
<dbReference type="InterPro" id="IPR039994">
    <property type="entry name" value="NO66-like"/>
</dbReference>
<dbReference type="EMBL" id="JACJSI010000072">
    <property type="protein sequence ID" value="MBD2532878.1"/>
    <property type="molecule type" value="Genomic_DNA"/>
</dbReference>
<accession>A0ABR8DUN9</accession>
<evidence type="ECO:0000313" key="5">
    <source>
        <dbReference type="EMBL" id="MBD2532878.1"/>
    </source>
</evidence>
<dbReference type="InterPro" id="IPR003347">
    <property type="entry name" value="JmjC_dom"/>
</dbReference>
<evidence type="ECO:0000313" key="6">
    <source>
        <dbReference type="Proteomes" id="UP000623440"/>
    </source>
</evidence>
<dbReference type="PANTHER" id="PTHR13096:SF9">
    <property type="entry name" value="BIFUNCTIONAL LYSINE-SPECIFIC DEMETHYLASE AND HISTIDYL-HYDROXYLASE"/>
    <property type="match status" value="1"/>
</dbReference>
<evidence type="ECO:0000259" key="4">
    <source>
        <dbReference type="Pfam" id="PF08007"/>
    </source>
</evidence>
<dbReference type="PANTHER" id="PTHR13096">
    <property type="entry name" value="MINA53 MYC INDUCED NUCLEAR ANTIGEN"/>
    <property type="match status" value="1"/>
</dbReference>
<dbReference type="Gene3D" id="2.60.120.650">
    <property type="entry name" value="Cupin"/>
    <property type="match status" value="1"/>
</dbReference>
<protein>
    <recommendedName>
        <fullName evidence="4">JmjC domain-containing protein</fullName>
    </recommendedName>
</protein>
<dbReference type="SUPFAM" id="SSF51197">
    <property type="entry name" value="Clavaminate synthase-like"/>
    <property type="match status" value="1"/>
</dbReference>
<organism evidence="5 6">
    <name type="scientific">Nostoc flagelliforme FACHB-838</name>
    <dbReference type="NCBI Taxonomy" id="2692904"/>
    <lineage>
        <taxon>Bacteria</taxon>
        <taxon>Bacillati</taxon>
        <taxon>Cyanobacteriota</taxon>
        <taxon>Cyanophyceae</taxon>
        <taxon>Nostocales</taxon>
        <taxon>Nostocaceae</taxon>
        <taxon>Nostoc</taxon>
    </lineage>
</organism>
<keyword evidence="3" id="KW-0408">Iron</keyword>
<comment type="cofactor">
    <cofactor evidence="1">
        <name>Fe(2+)</name>
        <dbReference type="ChEBI" id="CHEBI:29033"/>
    </cofactor>
</comment>